<dbReference type="GO" id="GO:0005524">
    <property type="term" value="F:ATP binding"/>
    <property type="evidence" value="ECO:0007669"/>
    <property type="project" value="InterPro"/>
</dbReference>
<proteinExistence type="predicted"/>
<dbReference type="Gene3D" id="3.90.190.20">
    <property type="entry name" value="Mur ligase, C-terminal domain"/>
    <property type="match status" value="1"/>
</dbReference>
<reference evidence="2" key="1">
    <citation type="submission" date="2019-08" db="EMBL/GenBank/DDBJ databases">
        <authorList>
            <person name="Kucharzyk K."/>
            <person name="Murdoch R.W."/>
            <person name="Higgins S."/>
            <person name="Loffler F."/>
        </authorList>
    </citation>
    <scope>NUCLEOTIDE SEQUENCE</scope>
</reference>
<dbReference type="GO" id="GO:0008765">
    <property type="term" value="F:UDP-N-acetylmuramoylalanyl-D-glutamate-2,6-diaminopimelate ligase activity"/>
    <property type="evidence" value="ECO:0007669"/>
    <property type="project" value="UniProtKB-EC"/>
</dbReference>
<dbReference type="InterPro" id="IPR036565">
    <property type="entry name" value="Mur-like_cat_sf"/>
</dbReference>
<dbReference type="Pfam" id="PF02875">
    <property type="entry name" value="Mur_ligase_C"/>
    <property type="match status" value="1"/>
</dbReference>
<organism evidence="2">
    <name type="scientific">bioreactor metagenome</name>
    <dbReference type="NCBI Taxonomy" id="1076179"/>
    <lineage>
        <taxon>unclassified sequences</taxon>
        <taxon>metagenomes</taxon>
        <taxon>ecological metagenomes</taxon>
    </lineage>
</organism>
<dbReference type="InterPro" id="IPR036615">
    <property type="entry name" value="Mur_ligase_C_dom_sf"/>
</dbReference>
<evidence type="ECO:0000313" key="2">
    <source>
        <dbReference type="EMBL" id="MPN07648.1"/>
    </source>
</evidence>
<dbReference type="PANTHER" id="PTHR23135:SF4">
    <property type="entry name" value="UDP-N-ACETYLMURAMOYL-L-ALANYL-D-GLUTAMATE--2,6-DIAMINOPIMELATE LIGASE MURE HOMOLOG, CHLOROPLASTIC"/>
    <property type="match status" value="1"/>
</dbReference>
<gene>
    <name evidence="2" type="primary">murE_48</name>
    <name evidence="2" type="ORF">SDC9_154919</name>
</gene>
<feature type="domain" description="Mur ligase C-terminal" evidence="1">
    <location>
        <begin position="58"/>
        <end position="185"/>
    </location>
</feature>
<dbReference type="EC" id="6.3.2.13" evidence="2"/>
<dbReference type="InterPro" id="IPR004101">
    <property type="entry name" value="Mur_ligase_C"/>
</dbReference>
<dbReference type="PANTHER" id="PTHR23135">
    <property type="entry name" value="MUR LIGASE FAMILY MEMBER"/>
    <property type="match status" value="1"/>
</dbReference>
<accession>A0A645F022</accession>
<protein>
    <submittedName>
        <fullName evidence="2">UDP-N-acetylmuramoyl-L-alanyl-D-glutamate--2, 6-diaminopimelate ligase</fullName>
        <ecNumber evidence="2">6.3.2.13</ecNumber>
    </submittedName>
</protein>
<dbReference type="SUPFAM" id="SSF53623">
    <property type="entry name" value="MurD-like peptide ligases, catalytic domain"/>
    <property type="match status" value="1"/>
</dbReference>
<dbReference type="EMBL" id="VSSQ01053648">
    <property type="protein sequence ID" value="MPN07648.1"/>
    <property type="molecule type" value="Genomic_DNA"/>
</dbReference>
<keyword evidence="2" id="KW-0436">Ligase</keyword>
<comment type="caution">
    <text evidence="2">The sequence shown here is derived from an EMBL/GenBank/DDBJ whole genome shotgun (WGS) entry which is preliminary data.</text>
</comment>
<sequence>MDVEISTPDSKIPVASRLPLLGEYNIMNALQALSICWSMGVREKTAMEGLLLMKQVPGRLERYIISGSGTCVIDFAHSPDSLEKVLKTLRSVCKGKLFVVFGAGGDRDKTKRPIMGEIASKLADSVIITSDNPRSEDPKVIVSEIEEGAKKHSFEYTVIVDRKTAIFEGLSRTGPDDILLISGKGPEPYQILKDGPVPFLDKNVMLEWCVEKGKEVI</sequence>
<dbReference type="AlphaFoldDB" id="A0A645F022"/>
<name>A0A645F022_9ZZZZ</name>
<dbReference type="SUPFAM" id="SSF53244">
    <property type="entry name" value="MurD-like peptide ligases, peptide-binding domain"/>
    <property type="match status" value="1"/>
</dbReference>
<dbReference type="Gene3D" id="3.40.1190.10">
    <property type="entry name" value="Mur-like, catalytic domain"/>
    <property type="match status" value="1"/>
</dbReference>
<evidence type="ECO:0000259" key="1">
    <source>
        <dbReference type="Pfam" id="PF02875"/>
    </source>
</evidence>